<dbReference type="Gene3D" id="1.10.8.60">
    <property type="match status" value="1"/>
</dbReference>
<dbReference type="STRING" id="1223545.GS4_11_01540"/>
<sequence>MDDRARRSTDIGGHLLRPDIAASWHRSSLAGLERVGSLTNIATAPIDPQSTLLRIAAPVLEAMENSLEGSMFSTVLVDRDCRVIRRWFDDKRVEESFDALNLTRGASLLEETIGTNALGTVMELRRGVTINGGEHYVSELRSFSCYGHPIRNPLTKRIDGVLDVSAMAERTNPLLRPLVSRAVEDIEARLLDSSRVSEKELLAAFQTAARHRRPVVAIGDDLHLSNQAASDLLSANDIALLRVLVEEPLRRDRVTHGLTLESGRPVTVEISRLPDGRSGALIRIEPGEISGSTAGHPTARSSDAVTSITLVSGQPGTGRTTRARELAGDRPIRFLRPAAALLEGSSSWARDFITAIERRTQVVCVDGIDLLPDDLLDLIIDSLAERTGVEVILTSGPADDLSGRAAALAGMSTARDTLVPLSDRRAEIPRLAAAMLKSVDERGLLHLTPAAVSALAAHPWPGNLRELRAVIEHAAARHSAGGLGVDDLPVPYREVAPSRELPALDRAERDVIVAALRRADGNKVRAAQELGVSRTTLYTRMRTFKITTY</sequence>
<reference evidence="6 7" key="1">
    <citation type="submission" date="2013-01" db="EMBL/GenBank/DDBJ databases">
        <title>Whole genome shotgun sequence of Gordonia soli NBRC 108243.</title>
        <authorList>
            <person name="Isaki-Nakamura S."/>
            <person name="Hosoyama A."/>
            <person name="Tsuchikane K."/>
            <person name="Ando Y."/>
            <person name="Baba S."/>
            <person name="Ohji S."/>
            <person name="Hamada M."/>
            <person name="Tamura T."/>
            <person name="Yamazoe A."/>
            <person name="Yamazaki S."/>
            <person name="Fujita N."/>
        </authorList>
    </citation>
    <scope>NUCLEOTIDE SEQUENCE [LARGE SCALE GENOMIC DNA]</scope>
    <source>
        <strain evidence="6 7">NBRC 108243</strain>
    </source>
</reference>
<evidence type="ECO:0000313" key="7">
    <source>
        <dbReference type="Proteomes" id="UP000011666"/>
    </source>
</evidence>
<dbReference type="Gene3D" id="3.30.450.40">
    <property type="match status" value="1"/>
</dbReference>
<dbReference type="PANTHER" id="PTHR32071:SF122">
    <property type="entry name" value="SIGMA FACTOR"/>
    <property type="match status" value="1"/>
</dbReference>
<dbReference type="InterPro" id="IPR058031">
    <property type="entry name" value="AAA_lid_NorR"/>
</dbReference>
<dbReference type="OrthoDB" id="5496274at2"/>
<keyword evidence="7" id="KW-1185">Reference proteome</keyword>
<dbReference type="InterPro" id="IPR002078">
    <property type="entry name" value="Sigma_54_int"/>
</dbReference>
<dbReference type="PROSITE" id="PS00688">
    <property type="entry name" value="SIGMA54_INTERACT_3"/>
    <property type="match status" value="1"/>
</dbReference>
<comment type="caution">
    <text evidence="6">The sequence shown here is derived from an EMBL/GenBank/DDBJ whole genome shotgun (WGS) entry which is preliminary data.</text>
</comment>
<evidence type="ECO:0000256" key="4">
    <source>
        <dbReference type="ARBA" id="ARBA00023163"/>
    </source>
</evidence>
<evidence type="ECO:0000256" key="1">
    <source>
        <dbReference type="ARBA" id="ARBA00022741"/>
    </source>
</evidence>
<keyword evidence="4" id="KW-0804">Transcription</keyword>
<keyword evidence="1" id="KW-0547">Nucleotide-binding</keyword>
<dbReference type="GO" id="GO:0043565">
    <property type="term" value="F:sequence-specific DNA binding"/>
    <property type="evidence" value="ECO:0007669"/>
    <property type="project" value="InterPro"/>
</dbReference>
<dbReference type="GO" id="GO:0005524">
    <property type="term" value="F:ATP binding"/>
    <property type="evidence" value="ECO:0007669"/>
    <property type="project" value="UniProtKB-KW"/>
</dbReference>
<evidence type="ECO:0000256" key="3">
    <source>
        <dbReference type="ARBA" id="ARBA00023015"/>
    </source>
</evidence>
<gene>
    <name evidence="6" type="ORF">GS4_11_01540</name>
</gene>
<dbReference type="EMBL" id="BANX01000011">
    <property type="protein sequence ID" value="GAC67885.1"/>
    <property type="molecule type" value="Genomic_DNA"/>
</dbReference>
<dbReference type="InterPro" id="IPR002197">
    <property type="entry name" value="HTH_Fis"/>
</dbReference>
<dbReference type="SUPFAM" id="SSF52540">
    <property type="entry name" value="P-loop containing nucleoside triphosphate hydrolases"/>
    <property type="match status" value="1"/>
</dbReference>
<dbReference type="Pfam" id="PF02954">
    <property type="entry name" value="HTH_8"/>
    <property type="match status" value="1"/>
</dbReference>
<dbReference type="PRINTS" id="PR01590">
    <property type="entry name" value="HTHFIS"/>
</dbReference>
<dbReference type="Pfam" id="PF25601">
    <property type="entry name" value="AAA_lid_14"/>
    <property type="match status" value="1"/>
</dbReference>
<dbReference type="Proteomes" id="UP000011666">
    <property type="component" value="Unassembled WGS sequence"/>
</dbReference>
<proteinExistence type="predicted"/>
<dbReference type="InterPro" id="IPR009057">
    <property type="entry name" value="Homeodomain-like_sf"/>
</dbReference>
<dbReference type="InterPro" id="IPR027417">
    <property type="entry name" value="P-loop_NTPase"/>
</dbReference>
<dbReference type="SUPFAM" id="SSF46689">
    <property type="entry name" value="Homeodomain-like"/>
    <property type="match status" value="1"/>
</dbReference>
<protein>
    <submittedName>
        <fullName evidence="6">Putative Fis family transcriptional regulator</fullName>
    </submittedName>
</protein>
<evidence type="ECO:0000259" key="5">
    <source>
        <dbReference type="PROSITE" id="PS50045"/>
    </source>
</evidence>
<evidence type="ECO:0000313" key="6">
    <source>
        <dbReference type="EMBL" id="GAC67885.1"/>
    </source>
</evidence>
<accession>M0QH00</accession>
<keyword evidence="3" id="KW-0805">Transcription regulation</keyword>
<dbReference type="InterPro" id="IPR029016">
    <property type="entry name" value="GAF-like_dom_sf"/>
</dbReference>
<dbReference type="RefSeq" id="WP_007619535.1">
    <property type="nucleotide sequence ID" value="NZ_BANX01000011.1"/>
</dbReference>
<dbReference type="PANTHER" id="PTHR32071">
    <property type="entry name" value="TRANSCRIPTIONAL REGULATORY PROTEIN"/>
    <property type="match status" value="1"/>
</dbReference>
<dbReference type="Gene3D" id="1.10.10.60">
    <property type="entry name" value="Homeodomain-like"/>
    <property type="match status" value="1"/>
</dbReference>
<evidence type="ECO:0000256" key="2">
    <source>
        <dbReference type="ARBA" id="ARBA00022840"/>
    </source>
</evidence>
<keyword evidence="2" id="KW-0067">ATP-binding</keyword>
<dbReference type="eggNOG" id="COG3284">
    <property type="taxonomic scope" value="Bacteria"/>
</dbReference>
<dbReference type="PROSITE" id="PS50045">
    <property type="entry name" value="SIGMA54_INTERACT_4"/>
    <property type="match status" value="1"/>
</dbReference>
<feature type="domain" description="Sigma-54 factor interaction" evidence="5">
    <location>
        <begin position="375"/>
        <end position="476"/>
    </location>
</feature>
<dbReference type="InterPro" id="IPR025944">
    <property type="entry name" value="Sigma_54_int_dom_CS"/>
</dbReference>
<name>M0QH00_9ACTN</name>
<dbReference type="AlphaFoldDB" id="M0QH00"/>
<dbReference type="GO" id="GO:0006355">
    <property type="term" value="P:regulation of DNA-templated transcription"/>
    <property type="evidence" value="ECO:0007669"/>
    <property type="project" value="InterPro"/>
</dbReference>
<organism evidence="6 7">
    <name type="scientific">Gordonia soli NBRC 108243</name>
    <dbReference type="NCBI Taxonomy" id="1223545"/>
    <lineage>
        <taxon>Bacteria</taxon>
        <taxon>Bacillati</taxon>
        <taxon>Actinomycetota</taxon>
        <taxon>Actinomycetes</taxon>
        <taxon>Mycobacteriales</taxon>
        <taxon>Gordoniaceae</taxon>
        <taxon>Gordonia</taxon>
    </lineage>
</organism>